<proteinExistence type="predicted"/>
<dbReference type="AlphaFoldDB" id="A0A9X3RQ52"/>
<evidence type="ECO:0000256" key="1">
    <source>
        <dbReference type="SAM" id="Coils"/>
    </source>
</evidence>
<dbReference type="InterPro" id="IPR036086">
    <property type="entry name" value="ParB/Sulfiredoxin_sf"/>
</dbReference>
<accession>A0A9X3RQ52</accession>
<dbReference type="RefSeq" id="WP_269966503.1">
    <property type="nucleotide sequence ID" value="NZ_JAKMUZ010000024.1"/>
</dbReference>
<name>A0A9X3RQ52_9CORY</name>
<reference evidence="2" key="1">
    <citation type="submission" date="2022-02" db="EMBL/GenBank/DDBJ databases">
        <title>Corynebacterium sp. from urogenital microbiome.</title>
        <authorList>
            <person name="Cappelli E.A."/>
            <person name="Ribeiro T.G."/>
            <person name="Peixe L."/>
        </authorList>
    </citation>
    <scope>NUCLEOTIDE SEQUENCE</scope>
    <source>
        <strain evidence="2">C21Ua_68</strain>
    </source>
</reference>
<gene>
    <name evidence="2" type="ORF">L8V22_10660</name>
</gene>
<protein>
    <recommendedName>
        <fullName evidence="4">ParB/Sulfiredoxin domain-containing protein</fullName>
    </recommendedName>
</protein>
<dbReference type="Proteomes" id="UP001146439">
    <property type="component" value="Unassembled WGS sequence"/>
</dbReference>
<evidence type="ECO:0008006" key="4">
    <source>
        <dbReference type="Google" id="ProtNLM"/>
    </source>
</evidence>
<feature type="coiled-coil region" evidence="1">
    <location>
        <begin position="189"/>
        <end position="216"/>
    </location>
</feature>
<feature type="non-terminal residue" evidence="2">
    <location>
        <position position="1"/>
    </location>
</feature>
<organism evidence="2 3">
    <name type="scientific">Corynebacterium yonathiae</name>
    <dbReference type="NCBI Taxonomy" id="2913504"/>
    <lineage>
        <taxon>Bacteria</taxon>
        <taxon>Bacillati</taxon>
        <taxon>Actinomycetota</taxon>
        <taxon>Actinomycetes</taxon>
        <taxon>Mycobacteriales</taxon>
        <taxon>Corynebacteriaceae</taxon>
        <taxon>Corynebacterium</taxon>
    </lineage>
</organism>
<feature type="coiled-coil region" evidence="1">
    <location>
        <begin position="126"/>
        <end position="154"/>
    </location>
</feature>
<sequence length="273" mass="31578">QRDPITVTSDGILIDGRNRWEACKRLGIEPAIKVEDPDEVGAFVRSRNERRHQSTGSRAMSTALSLDHDGKRKNGRWERGSINQDLDLSRGWKMALSQAGLVLDLLPDLAWQVVDGTVALDDAYRRACHERDKREAEQQRIREEEEREVKEEADAVRYFREHPEAKAWLDNKPEGSFDTMREAFNARMAADRKERMAEEARRRKEKEAERERLDVLKRSAAFVKSFISGFDTAYTIATGQHHDKQGVLDMLEPSDKQRFINIMEAMTWPKTRP</sequence>
<comment type="caution">
    <text evidence="2">The sequence shown here is derived from an EMBL/GenBank/DDBJ whole genome shotgun (WGS) entry which is preliminary data.</text>
</comment>
<dbReference type="EMBL" id="JAKMUZ010000024">
    <property type="protein sequence ID" value="MCZ9297003.1"/>
    <property type="molecule type" value="Genomic_DNA"/>
</dbReference>
<keyword evidence="1" id="KW-0175">Coiled coil</keyword>
<evidence type="ECO:0000313" key="3">
    <source>
        <dbReference type="Proteomes" id="UP001146439"/>
    </source>
</evidence>
<evidence type="ECO:0000313" key="2">
    <source>
        <dbReference type="EMBL" id="MCZ9297003.1"/>
    </source>
</evidence>
<dbReference type="SUPFAM" id="SSF110849">
    <property type="entry name" value="ParB/Sulfiredoxin"/>
    <property type="match status" value="1"/>
</dbReference>